<name>A0A3B0SGY3_9ZZZZ</name>
<gene>
    <name evidence="1" type="ORF">MNBD_ACTINO01-1408</name>
</gene>
<protein>
    <submittedName>
        <fullName evidence="1">Uncharacterized protein</fullName>
    </submittedName>
</protein>
<proteinExistence type="predicted"/>
<feature type="non-terminal residue" evidence="1">
    <location>
        <position position="84"/>
    </location>
</feature>
<reference evidence="1" key="1">
    <citation type="submission" date="2018-06" db="EMBL/GenBank/DDBJ databases">
        <authorList>
            <person name="Zhirakovskaya E."/>
        </authorList>
    </citation>
    <scope>NUCLEOTIDE SEQUENCE</scope>
</reference>
<dbReference type="AlphaFoldDB" id="A0A3B0SGY3"/>
<accession>A0A3B0SGY3</accession>
<dbReference type="EMBL" id="UOEI01000371">
    <property type="protein sequence ID" value="VAW03600.1"/>
    <property type="molecule type" value="Genomic_DNA"/>
</dbReference>
<evidence type="ECO:0000313" key="1">
    <source>
        <dbReference type="EMBL" id="VAW03600.1"/>
    </source>
</evidence>
<organism evidence="1">
    <name type="scientific">hydrothermal vent metagenome</name>
    <dbReference type="NCBI Taxonomy" id="652676"/>
    <lineage>
        <taxon>unclassified sequences</taxon>
        <taxon>metagenomes</taxon>
        <taxon>ecological metagenomes</taxon>
    </lineage>
</organism>
<sequence>MAYSQQEQISHVARRLGFGVEPGIVENATSVDDAVVAALDLSGTTPAPDNLVVPADLEEARTPQQRTAPYLYWFTQMVSGPRRI</sequence>